<keyword evidence="3" id="KW-1185">Reference proteome</keyword>
<dbReference type="RefSeq" id="XP_033678442.1">
    <property type="nucleotide sequence ID" value="XM_033819479.1"/>
</dbReference>
<reference evidence="2" key="1">
    <citation type="journal article" date="2020" name="Stud. Mycol.">
        <title>101 Dothideomycetes genomes: a test case for predicting lifestyles and emergence of pathogens.</title>
        <authorList>
            <person name="Haridas S."/>
            <person name="Albert R."/>
            <person name="Binder M."/>
            <person name="Bloem J."/>
            <person name="Labutti K."/>
            <person name="Salamov A."/>
            <person name="Andreopoulos B."/>
            <person name="Baker S."/>
            <person name="Barry K."/>
            <person name="Bills G."/>
            <person name="Bluhm B."/>
            <person name="Cannon C."/>
            <person name="Castanera R."/>
            <person name="Culley D."/>
            <person name="Daum C."/>
            <person name="Ezra D."/>
            <person name="Gonzalez J."/>
            <person name="Henrissat B."/>
            <person name="Kuo A."/>
            <person name="Liang C."/>
            <person name="Lipzen A."/>
            <person name="Lutzoni F."/>
            <person name="Magnuson J."/>
            <person name="Mondo S."/>
            <person name="Nolan M."/>
            <person name="Ohm R."/>
            <person name="Pangilinan J."/>
            <person name="Park H.-J."/>
            <person name="Ramirez L."/>
            <person name="Alfaro M."/>
            <person name="Sun H."/>
            <person name="Tritt A."/>
            <person name="Yoshinaga Y."/>
            <person name="Zwiers L.-H."/>
            <person name="Turgeon B."/>
            <person name="Goodwin S."/>
            <person name="Spatafora J."/>
            <person name="Crous P."/>
            <person name="Grigoriev I."/>
        </authorList>
    </citation>
    <scope>NUCLEOTIDE SEQUENCE</scope>
    <source>
        <strain evidence="2">CBS 122368</strain>
    </source>
</reference>
<dbReference type="Proteomes" id="UP000800094">
    <property type="component" value="Unassembled WGS sequence"/>
</dbReference>
<organism evidence="2 3">
    <name type="scientific">Trematosphaeria pertusa</name>
    <dbReference type="NCBI Taxonomy" id="390896"/>
    <lineage>
        <taxon>Eukaryota</taxon>
        <taxon>Fungi</taxon>
        <taxon>Dikarya</taxon>
        <taxon>Ascomycota</taxon>
        <taxon>Pezizomycotina</taxon>
        <taxon>Dothideomycetes</taxon>
        <taxon>Pleosporomycetidae</taxon>
        <taxon>Pleosporales</taxon>
        <taxon>Massarineae</taxon>
        <taxon>Trematosphaeriaceae</taxon>
        <taxon>Trematosphaeria</taxon>
    </lineage>
</organism>
<feature type="region of interest" description="Disordered" evidence="1">
    <location>
        <begin position="81"/>
        <end position="100"/>
    </location>
</feature>
<dbReference type="AlphaFoldDB" id="A0A6A6I0A3"/>
<protein>
    <submittedName>
        <fullName evidence="2">Uncharacterized protein</fullName>
    </submittedName>
</protein>
<proteinExistence type="predicted"/>
<evidence type="ECO:0000313" key="2">
    <source>
        <dbReference type="EMBL" id="KAF2243438.1"/>
    </source>
</evidence>
<dbReference type="GeneID" id="54572809"/>
<evidence type="ECO:0000256" key="1">
    <source>
        <dbReference type="SAM" id="MobiDB-lite"/>
    </source>
</evidence>
<evidence type="ECO:0000313" key="3">
    <source>
        <dbReference type="Proteomes" id="UP000800094"/>
    </source>
</evidence>
<accession>A0A6A6I0A3</accession>
<dbReference type="EMBL" id="ML987205">
    <property type="protein sequence ID" value="KAF2243438.1"/>
    <property type="molecule type" value="Genomic_DNA"/>
</dbReference>
<gene>
    <name evidence="2" type="ORF">BU26DRAFT_117732</name>
</gene>
<name>A0A6A6I0A3_9PLEO</name>
<sequence>MPCVSCSFGPFGGIALQPPASTDRPVLACRPCFFISEWKHMCPRSRTTFPSLSCRSTIKITSDIIGIIFWKVLPYIKRPRSKDNRRNHQQGHGPVCDPPALNTSNFAQQLHGLRLISLGGGLFVLSCWLYSKHFILSYCFILLVAIPHSARSSLTGSPLRQQSSLPASNQRPIFDTIRKSGSKCRKKLVQIHPCHRIGQKGRRYRNWIRSTLTITCFLWNVAHRGCL</sequence>